<dbReference type="EMBL" id="JACCBX010000008">
    <property type="protein sequence ID" value="NYE07293.1"/>
    <property type="molecule type" value="Genomic_DNA"/>
</dbReference>
<reference evidence="4" key="2">
    <citation type="submission" date="2020-08" db="EMBL/GenBank/DDBJ databases">
        <title>The Agave Microbiome: Exploring the role of microbial communities in plant adaptations to desert environments.</title>
        <authorList>
            <person name="Partida-Martinez L.P."/>
        </authorList>
    </citation>
    <scope>NUCLEOTIDE SEQUENCE [LARGE SCALE GENOMIC DNA]</scope>
    <source>
        <strain evidence="4">AT2.8</strain>
    </source>
</reference>
<protein>
    <submittedName>
        <fullName evidence="3">Phage terminase small subunit</fullName>
    </submittedName>
</protein>
<dbReference type="InterPro" id="IPR052404">
    <property type="entry name" value="SPP1-like_terminase"/>
</dbReference>
<dbReference type="AlphaFoldDB" id="A0A852TER8"/>
<dbReference type="Proteomes" id="UP000548423">
    <property type="component" value="Unassembled WGS sequence"/>
</dbReference>
<dbReference type="PANTHER" id="PTHR41328">
    <property type="entry name" value="TERMINASE SMALL SUBUNIT-RELATED"/>
    <property type="match status" value="1"/>
</dbReference>
<dbReference type="Pfam" id="PF03592">
    <property type="entry name" value="Terminase_2"/>
    <property type="match status" value="1"/>
</dbReference>
<proteinExistence type="predicted"/>
<evidence type="ECO:0000313" key="4">
    <source>
        <dbReference type="Proteomes" id="UP000548423"/>
    </source>
</evidence>
<dbReference type="InterPro" id="IPR005335">
    <property type="entry name" value="Terminase_ssu"/>
</dbReference>
<organism evidence="3 4">
    <name type="scientific">Neobacillus niacini</name>
    <dbReference type="NCBI Taxonomy" id="86668"/>
    <lineage>
        <taxon>Bacteria</taxon>
        <taxon>Bacillati</taxon>
        <taxon>Bacillota</taxon>
        <taxon>Bacilli</taxon>
        <taxon>Bacillales</taxon>
        <taxon>Bacillaceae</taxon>
        <taxon>Neobacillus</taxon>
    </lineage>
</organism>
<gene>
    <name evidence="3" type="ORF">F4694_004078</name>
</gene>
<reference evidence="4" key="1">
    <citation type="submission" date="2020-07" db="EMBL/GenBank/DDBJ databases">
        <authorList>
            <person name="Partida-Martinez L."/>
            <person name="Huntemann M."/>
            <person name="Clum A."/>
            <person name="Wang J."/>
            <person name="Palaniappan K."/>
            <person name="Ritter S."/>
            <person name="Chen I.-M."/>
            <person name="Stamatis D."/>
            <person name="Reddy T."/>
            <person name="O'Malley R."/>
            <person name="Daum C."/>
            <person name="Shapiro N."/>
            <person name="Ivanova N."/>
            <person name="Kyrpides N."/>
            <person name="Woyke T."/>
        </authorList>
    </citation>
    <scope>NUCLEOTIDE SEQUENCE [LARGE SCALE GENOMIC DNA]</scope>
    <source>
        <strain evidence="4">AT2.8</strain>
    </source>
</reference>
<evidence type="ECO:0000313" key="3">
    <source>
        <dbReference type="EMBL" id="NYE07293.1"/>
    </source>
</evidence>
<evidence type="ECO:0000256" key="2">
    <source>
        <dbReference type="ARBA" id="ARBA00023219"/>
    </source>
</evidence>
<accession>A0A852TER8</accession>
<name>A0A852TER8_9BACI</name>
<sequence length="141" mass="15690">MAKEKPTLNERQRLFVKYYIGTLNATESAKRAGYSPKTAAEIGYELLKKPHIAEAVSKGVEKKMTKADISAERILDELASIAFLTPEQLDALKSIKGGEKMRALELLGKYHTLFTDRIENTGEVTINVSLEDDEDEDNSNA</sequence>
<dbReference type="InterPro" id="IPR038713">
    <property type="entry name" value="Terminase_Gp1_N_sf"/>
</dbReference>
<dbReference type="Gene3D" id="1.10.10.1400">
    <property type="entry name" value="Terminase, small subunit, N-terminal DNA-binding domain, HTH motif"/>
    <property type="match status" value="1"/>
</dbReference>
<keyword evidence="1" id="KW-1188">Viral release from host cell</keyword>
<evidence type="ECO:0000256" key="1">
    <source>
        <dbReference type="ARBA" id="ARBA00022612"/>
    </source>
</evidence>
<dbReference type="GO" id="GO:0051276">
    <property type="term" value="P:chromosome organization"/>
    <property type="evidence" value="ECO:0007669"/>
    <property type="project" value="InterPro"/>
</dbReference>
<dbReference type="PANTHER" id="PTHR41328:SF2">
    <property type="entry name" value="TERMINASE SMALL SUBUNIT"/>
    <property type="match status" value="1"/>
</dbReference>
<comment type="caution">
    <text evidence="3">The sequence shown here is derived from an EMBL/GenBank/DDBJ whole genome shotgun (WGS) entry which is preliminary data.</text>
</comment>
<keyword evidence="2" id="KW-0231">Viral genome packaging</keyword>